<dbReference type="PANTHER" id="PTHR37477:SF1">
    <property type="entry name" value="COBALT-PRECORRIN-5A HYDROLASE"/>
    <property type="match status" value="1"/>
</dbReference>
<dbReference type="RefSeq" id="WP_074885702.1">
    <property type="nucleotide sequence ID" value="NZ_FOXO01000007.1"/>
</dbReference>
<dbReference type="Proteomes" id="UP000182624">
    <property type="component" value="Unassembled WGS sequence"/>
</dbReference>
<evidence type="ECO:0000259" key="1">
    <source>
        <dbReference type="Pfam" id="PF01890"/>
    </source>
</evidence>
<feature type="domain" description="CobE/GbiG C-terminal" evidence="1">
    <location>
        <begin position="223"/>
        <end position="338"/>
    </location>
</feature>
<sequence>MNQIKVVQASYITDKGRQLAEKLFSENSDILAEIKSEDEKLSDFFKRCFEEHQPIVFIGAVGIAVRLLSPCIQNKLKDIPVVVIDELGHFVIPILSGHYGGGNDLAALLAKRIGATAVITTATDINRAFAIDVFARKNGLVISEKEKIKKISSKVLRGEKVRFFCDLKEKEFVGEEPAELSEINMNLQNDSTGLLCIPDFYIGDDKEKKTFGDALFLYPKRMVLGMGCKKGKSFEQLKEFVLEQYDEEELSQNLYAICSIDVKSSEIGLLKLCQYFGVKLLTFSSEEIEKAEGNFEESDFVKSKVGVGNVCERAAVLGAGKGAELLKTKTSRDGMTLAEAKRRMITITW</sequence>
<dbReference type="Pfam" id="PF01890">
    <property type="entry name" value="CbiG_C"/>
    <property type="match status" value="1"/>
</dbReference>
<name>A0A1I5SQW3_9FIRM</name>
<evidence type="ECO:0000259" key="2">
    <source>
        <dbReference type="Pfam" id="PF11760"/>
    </source>
</evidence>
<evidence type="ECO:0000313" key="4">
    <source>
        <dbReference type="EMBL" id="SFP73184.1"/>
    </source>
</evidence>
<dbReference type="InterPro" id="IPR021745">
    <property type="entry name" value="CbiG_mid"/>
</dbReference>
<dbReference type="Gene3D" id="3.30.420.180">
    <property type="entry name" value="CobE/GbiG C-terminal domain"/>
    <property type="match status" value="1"/>
</dbReference>
<dbReference type="Pfam" id="PF11761">
    <property type="entry name" value="CbiG_mid"/>
    <property type="match status" value="1"/>
</dbReference>
<dbReference type="PANTHER" id="PTHR37477">
    <property type="entry name" value="COBALT-PRECORRIN-5A HYDROLASE"/>
    <property type="match status" value="1"/>
</dbReference>
<dbReference type="Pfam" id="PF11760">
    <property type="entry name" value="CbiG_N"/>
    <property type="match status" value="1"/>
</dbReference>
<organism evidence="4 5">
    <name type="scientific">Butyrivibrio proteoclasticus</name>
    <dbReference type="NCBI Taxonomy" id="43305"/>
    <lineage>
        <taxon>Bacteria</taxon>
        <taxon>Bacillati</taxon>
        <taxon>Bacillota</taxon>
        <taxon>Clostridia</taxon>
        <taxon>Lachnospirales</taxon>
        <taxon>Lachnospiraceae</taxon>
        <taxon>Butyrivibrio</taxon>
    </lineage>
</organism>
<dbReference type="InterPro" id="IPR052553">
    <property type="entry name" value="CbiG_hydrolase"/>
</dbReference>
<dbReference type="SUPFAM" id="SSF159672">
    <property type="entry name" value="CbiG N-terminal domain-like"/>
    <property type="match status" value="1"/>
</dbReference>
<protein>
    <submittedName>
        <fullName evidence="4">Cobalt-precorrin 5A acetaldehyde-lyase</fullName>
    </submittedName>
</protein>
<keyword evidence="4" id="KW-0456">Lyase</keyword>
<dbReference type="GO" id="GO:0009236">
    <property type="term" value="P:cobalamin biosynthetic process"/>
    <property type="evidence" value="ECO:0007669"/>
    <property type="project" value="InterPro"/>
</dbReference>
<reference evidence="5" key="1">
    <citation type="submission" date="2016-10" db="EMBL/GenBank/DDBJ databases">
        <authorList>
            <person name="Varghese N."/>
            <person name="Submissions S."/>
        </authorList>
    </citation>
    <scope>NUCLEOTIDE SEQUENCE [LARGE SCALE GENOMIC DNA]</scope>
    <source>
        <strain evidence="5">P18</strain>
    </source>
</reference>
<dbReference type="Gene3D" id="3.40.50.11220">
    <property type="match status" value="1"/>
</dbReference>
<dbReference type="OrthoDB" id="9781023at2"/>
<feature type="domain" description="Cobalamin biosynthesis central region" evidence="3">
    <location>
        <begin position="129"/>
        <end position="198"/>
    </location>
</feature>
<evidence type="ECO:0000313" key="5">
    <source>
        <dbReference type="Proteomes" id="UP000182624"/>
    </source>
</evidence>
<dbReference type="InterPro" id="IPR036518">
    <property type="entry name" value="CobE/GbiG_C_sf"/>
</dbReference>
<dbReference type="SUPFAM" id="SSF159664">
    <property type="entry name" value="CobE/GbiG C-terminal domain-like"/>
    <property type="match status" value="1"/>
</dbReference>
<proteinExistence type="predicted"/>
<dbReference type="InterPro" id="IPR002750">
    <property type="entry name" value="CobE/GbiG_C"/>
</dbReference>
<dbReference type="AlphaFoldDB" id="A0A1I5SQW3"/>
<dbReference type="EMBL" id="FOXO01000007">
    <property type="protein sequence ID" value="SFP73184.1"/>
    <property type="molecule type" value="Genomic_DNA"/>
</dbReference>
<keyword evidence="5" id="KW-1185">Reference proteome</keyword>
<dbReference type="GO" id="GO:0016829">
    <property type="term" value="F:lyase activity"/>
    <property type="evidence" value="ECO:0007669"/>
    <property type="project" value="UniProtKB-KW"/>
</dbReference>
<evidence type="ECO:0000259" key="3">
    <source>
        <dbReference type="Pfam" id="PF11761"/>
    </source>
</evidence>
<gene>
    <name evidence="4" type="ORF">SAMN04487928_10716</name>
</gene>
<dbReference type="InterPro" id="IPR038029">
    <property type="entry name" value="GbiG_N_sf"/>
</dbReference>
<dbReference type="InterPro" id="IPR021744">
    <property type="entry name" value="CbiG_N"/>
</dbReference>
<accession>A0A1I5SQW3</accession>
<feature type="domain" description="Cobalamin synthesis G N-terminal" evidence="2">
    <location>
        <begin position="44"/>
        <end position="124"/>
    </location>
</feature>